<dbReference type="AlphaFoldDB" id="A0A8J1TFS9"/>
<comment type="subcellular location">
    <subcellularLocation>
        <location evidence="1">Nucleus</location>
    </subcellularLocation>
</comment>
<dbReference type="PANTHER" id="PTHR13935:SF153">
    <property type="entry name" value="ACHAETE-SCUTE FAMILY BHLH TRANSCRIPTION FACTOR 1"/>
    <property type="match status" value="1"/>
</dbReference>
<keyword evidence="5" id="KW-0539">Nucleus</keyword>
<name>A0A8J1TFS9_OWEFU</name>
<feature type="compositionally biased region" description="Basic and acidic residues" evidence="6">
    <location>
        <begin position="224"/>
        <end position="233"/>
    </location>
</feature>
<dbReference type="InterPro" id="IPR015660">
    <property type="entry name" value="MASH1/Ascl1a-like"/>
</dbReference>
<evidence type="ECO:0000256" key="1">
    <source>
        <dbReference type="ARBA" id="ARBA00004123"/>
    </source>
</evidence>
<evidence type="ECO:0000256" key="5">
    <source>
        <dbReference type="ARBA" id="ARBA00023242"/>
    </source>
</evidence>
<dbReference type="GO" id="GO:0000981">
    <property type="term" value="F:DNA-binding transcription factor activity, RNA polymerase II-specific"/>
    <property type="evidence" value="ECO:0007669"/>
    <property type="project" value="TreeGrafter"/>
</dbReference>
<keyword evidence="2" id="KW-0217">Developmental protein</keyword>
<gene>
    <name evidence="7" type="ORF">OFUS_LOCUS22324</name>
</gene>
<evidence type="ECO:0000256" key="4">
    <source>
        <dbReference type="ARBA" id="ARBA00023125"/>
    </source>
</evidence>
<dbReference type="InterPro" id="IPR011598">
    <property type="entry name" value="bHLH_dom"/>
</dbReference>
<dbReference type="GO" id="GO:0090575">
    <property type="term" value="C:RNA polymerase II transcription regulator complex"/>
    <property type="evidence" value="ECO:0007669"/>
    <property type="project" value="TreeGrafter"/>
</dbReference>
<dbReference type="GO" id="GO:0045944">
    <property type="term" value="P:positive regulation of transcription by RNA polymerase II"/>
    <property type="evidence" value="ECO:0007669"/>
    <property type="project" value="TreeGrafter"/>
</dbReference>
<feature type="compositionally biased region" description="Low complexity" evidence="6">
    <location>
        <begin position="44"/>
        <end position="62"/>
    </location>
</feature>
<organism evidence="7 8">
    <name type="scientific">Owenia fusiformis</name>
    <name type="common">Polychaete worm</name>
    <dbReference type="NCBI Taxonomy" id="6347"/>
    <lineage>
        <taxon>Eukaryota</taxon>
        <taxon>Metazoa</taxon>
        <taxon>Spiralia</taxon>
        <taxon>Lophotrochozoa</taxon>
        <taxon>Annelida</taxon>
        <taxon>Polychaeta</taxon>
        <taxon>Sedentaria</taxon>
        <taxon>Canalipalpata</taxon>
        <taxon>Sabellida</taxon>
        <taxon>Oweniida</taxon>
        <taxon>Oweniidae</taxon>
        <taxon>Owenia</taxon>
    </lineage>
</organism>
<dbReference type="SMART" id="SM00353">
    <property type="entry name" value="HLH"/>
    <property type="match status" value="1"/>
</dbReference>
<accession>A0A8J1TFS9</accession>
<dbReference type="Proteomes" id="UP000749559">
    <property type="component" value="Unassembled WGS sequence"/>
</dbReference>
<evidence type="ECO:0000256" key="2">
    <source>
        <dbReference type="ARBA" id="ARBA00022473"/>
    </source>
</evidence>
<feature type="region of interest" description="Disordered" evidence="6">
    <location>
        <begin position="41"/>
        <end position="74"/>
    </location>
</feature>
<dbReference type="GO" id="GO:0050767">
    <property type="term" value="P:regulation of neurogenesis"/>
    <property type="evidence" value="ECO:0007669"/>
    <property type="project" value="TreeGrafter"/>
</dbReference>
<evidence type="ECO:0000256" key="3">
    <source>
        <dbReference type="ARBA" id="ARBA00022902"/>
    </source>
</evidence>
<keyword evidence="3" id="KW-0524">Neurogenesis</keyword>
<feature type="region of interest" description="Disordered" evidence="6">
    <location>
        <begin position="202"/>
        <end position="233"/>
    </location>
</feature>
<dbReference type="GO" id="GO:0030182">
    <property type="term" value="P:neuron differentiation"/>
    <property type="evidence" value="ECO:0007669"/>
    <property type="project" value="TreeGrafter"/>
</dbReference>
<dbReference type="GO" id="GO:0000977">
    <property type="term" value="F:RNA polymerase II transcription regulatory region sequence-specific DNA binding"/>
    <property type="evidence" value="ECO:0007669"/>
    <property type="project" value="TreeGrafter"/>
</dbReference>
<dbReference type="InterPro" id="IPR036638">
    <property type="entry name" value="HLH_DNA-bd_sf"/>
</dbReference>
<dbReference type="Gene3D" id="4.10.280.10">
    <property type="entry name" value="Helix-loop-helix DNA-binding domain"/>
    <property type="match status" value="1"/>
</dbReference>
<dbReference type="EMBL" id="CAIIXF020000011">
    <property type="protein sequence ID" value="CAH1798150.1"/>
    <property type="molecule type" value="Genomic_DNA"/>
</dbReference>
<dbReference type="OrthoDB" id="5976910at2759"/>
<evidence type="ECO:0000313" key="7">
    <source>
        <dbReference type="EMBL" id="CAH1798150.1"/>
    </source>
</evidence>
<sequence>MTTTLCNLVPIRPADSIKTEGGQLTTCNLVLLQTVPMSHTVTLSPTGSTGSTGSTPNTNSSGKRLLKRAAPDQPEQLRCKRRLDFNKYNLPKPAPQQVARRNERERNRVKLVNLGFNTLREHVPEGQKNKKMSKVETLRSAVEYIKHLQELLDENDAINAAFNSQMQHSPIDSLHGQASPGYSSDSSGGYNYMRQRFKQGFKSEKIPLNGRGHSNELHNCAPRQKQDYFPRRS</sequence>
<dbReference type="PANTHER" id="PTHR13935">
    <property type="entry name" value="ACHAETE-SCUTE TRANSCRIPTION FACTOR-RELATED"/>
    <property type="match status" value="1"/>
</dbReference>
<dbReference type="SUPFAM" id="SSF47459">
    <property type="entry name" value="HLH, helix-loop-helix DNA-binding domain"/>
    <property type="match status" value="1"/>
</dbReference>
<protein>
    <submittedName>
        <fullName evidence="7">Uncharacterized protein</fullName>
    </submittedName>
</protein>
<dbReference type="GO" id="GO:0007423">
    <property type="term" value="P:sensory organ development"/>
    <property type="evidence" value="ECO:0007669"/>
    <property type="project" value="TreeGrafter"/>
</dbReference>
<dbReference type="FunFam" id="4.10.280.10:FF:000029">
    <property type="entry name" value="Achaete-scute family bHLH transcription factor 1"/>
    <property type="match status" value="1"/>
</dbReference>
<evidence type="ECO:0000313" key="8">
    <source>
        <dbReference type="Proteomes" id="UP000749559"/>
    </source>
</evidence>
<dbReference type="PROSITE" id="PS50888">
    <property type="entry name" value="BHLH"/>
    <property type="match status" value="1"/>
</dbReference>
<evidence type="ECO:0000256" key="6">
    <source>
        <dbReference type="SAM" id="MobiDB-lite"/>
    </source>
</evidence>
<reference evidence="7" key="1">
    <citation type="submission" date="2022-03" db="EMBL/GenBank/DDBJ databases">
        <authorList>
            <person name="Martin C."/>
        </authorList>
    </citation>
    <scope>NUCLEOTIDE SEQUENCE</scope>
</reference>
<proteinExistence type="predicted"/>
<keyword evidence="4" id="KW-0238">DNA-binding</keyword>
<dbReference type="Pfam" id="PF00010">
    <property type="entry name" value="HLH"/>
    <property type="match status" value="1"/>
</dbReference>
<keyword evidence="8" id="KW-1185">Reference proteome</keyword>
<comment type="caution">
    <text evidence="7">The sequence shown here is derived from an EMBL/GenBank/DDBJ whole genome shotgun (WGS) entry which is preliminary data.</text>
</comment>
<dbReference type="GO" id="GO:0046983">
    <property type="term" value="F:protein dimerization activity"/>
    <property type="evidence" value="ECO:0007669"/>
    <property type="project" value="InterPro"/>
</dbReference>